<dbReference type="PROSITE" id="PS00455">
    <property type="entry name" value="AMP_BINDING"/>
    <property type="match status" value="1"/>
</dbReference>
<keyword evidence="6" id="KW-0547">Nucleotide-binding</keyword>
<dbReference type="OrthoDB" id="9766486at2"/>
<reference evidence="10" key="1">
    <citation type="submission" date="2016-10" db="EMBL/GenBank/DDBJ databases">
        <authorList>
            <person name="Varghese N."/>
            <person name="Submissions S."/>
        </authorList>
    </citation>
    <scope>NUCLEOTIDE SEQUENCE [LARGE SCALE GENOMIC DNA]</scope>
    <source>
        <strain evidence="10">DSM 45413</strain>
    </source>
</reference>
<evidence type="ECO:0000259" key="8">
    <source>
        <dbReference type="PROSITE" id="PS50075"/>
    </source>
</evidence>
<dbReference type="GO" id="GO:0031177">
    <property type="term" value="F:phosphopantetheine binding"/>
    <property type="evidence" value="ECO:0007669"/>
    <property type="project" value="InterPro"/>
</dbReference>
<dbReference type="InterPro" id="IPR000873">
    <property type="entry name" value="AMP-dep_synth/lig_dom"/>
</dbReference>
<dbReference type="Gene3D" id="1.10.1200.10">
    <property type="entry name" value="ACP-like"/>
    <property type="match status" value="1"/>
</dbReference>
<dbReference type="SUPFAM" id="SSF47336">
    <property type="entry name" value="ACP-like"/>
    <property type="match status" value="1"/>
</dbReference>
<dbReference type="NCBIfam" id="TIGR01217">
    <property type="entry name" value="ac_ac_CoA_syn"/>
    <property type="match status" value="1"/>
</dbReference>
<dbReference type="NCBIfam" id="NF002937">
    <property type="entry name" value="PRK03584.1"/>
    <property type="match status" value="1"/>
</dbReference>
<feature type="domain" description="Carrier" evidence="8">
    <location>
        <begin position="668"/>
        <end position="742"/>
    </location>
</feature>
<dbReference type="InterPro" id="IPR042099">
    <property type="entry name" value="ANL_N_sf"/>
</dbReference>
<dbReference type="InterPro" id="IPR036736">
    <property type="entry name" value="ACP-like_sf"/>
</dbReference>
<keyword evidence="3" id="KW-0596">Phosphopantetheine</keyword>
<evidence type="ECO:0000256" key="5">
    <source>
        <dbReference type="ARBA" id="ARBA00022598"/>
    </source>
</evidence>
<dbReference type="PANTHER" id="PTHR42921:SF1">
    <property type="entry name" value="ACETOACETYL-COA SYNTHETASE"/>
    <property type="match status" value="1"/>
</dbReference>
<dbReference type="InterPro" id="IPR009081">
    <property type="entry name" value="PP-bd_ACP"/>
</dbReference>
<dbReference type="Pfam" id="PF00501">
    <property type="entry name" value="AMP-binding"/>
    <property type="match status" value="1"/>
</dbReference>
<dbReference type="GO" id="GO:0005524">
    <property type="term" value="F:ATP binding"/>
    <property type="evidence" value="ECO:0007669"/>
    <property type="project" value="UniProtKB-KW"/>
</dbReference>
<protein>
    <submittedName>
        <fullName evidence="9">Acetoacetyl-CoA synthetase</fullName>
    </submittedName>
</protein>
<dbReference type="InterPro" id="IPR020802">
    <property type="entry name" value="TesA-like"/>
</dbReference>
<comment type="similarity">
    <text evidence="2">Belongs to the ATP-dependent AMP-binding enzyme family.</text>
</comment>
<dbReference type="Proteomes" id="UP000198960">
    <property type="component" value="Unassembled WGS sequence"/>
</dbReference>
<dbReference type="PANTHER" id="PTHR42921">
    <property type="entry name" value="ACETOACETYL-COA SYNTHETASE"/>
    <property type="match status" value="1"/>
</dbReference>
<organism evidence="9 10">
    <name type="scientific">Trujillonella endophytica</name>
    <dbReference type="NCBI Taxonomy" id="673521"/>
    <lineage>
        <taxon>Bacteria</taxon>
        <taxon>Bacillati</taxon>
        <taxon>Actinomycetota</taxon>
        <taxon>Actinomycetes</taxon>
        <taxon>Geodermatophilales</taxon>
        <taxon>Geodermatophilaceae</taxon>
        <taxon>Trujillonella</taxon>
    </lineage>
</organism>
<sequence>MTALSAPPPRSAGRVGRTQLMEFRELCEEASGEDLSGAPALHRWSVTRSEQFWRTFLDWSQLLWEGSAEPVLTGADVRRDRFFPGVRLNYTENLLRRLDEETERAPALTSVHGDGTARTWTRAELRREVERTGAALAALGVERGQRVVVIAPNHAGVAIVALAGASLGATLSTATPDMGVETLVGRFEQVAPACLVVDRRGMDKGAQTADVVLTELLRRLPSVRLVLVLDPGPLPDPDGVPVRRLADRVAAVPADGPAPHWPRLPFDHPLWVMFTSGTTGPPKPLVHGAGGSLIEHVKEHRLHGDLDSRDTLYFHTTTAWMMWNWQLSALAVGAHVVVYDGPVTGPETLWELAARHHVTVFGTSPAYLQVCQDEGYRPRDSLDLTALRAVLCTGAVLHDWQYAWFADAVGDPPLQSISGGTDIVGCFVLGHPEQPVRAGRCSSLSLGLDVAAFDDEGRPVLGVAGELVCRRPFPSRPVGLLADSDGSRFTAAYFAHFPGVWTHGDRIEIGADGSARMFGRSDGVLMVDGVRIGPTEIYAIVRAIPGIADAMAVEQERHAGGSRLVLLVVLRPGVRLDEAFTQRIRSVLRNQGSPAHVPSRILAVPELPRTHSGKPSEQAVRDTLDGRPVRNAAALRNPGSLLEIGAAAAGGDPAADDAVPAAEMPGSSARSATAVAIATAFREVLGRPAPEEVSFFDLGGTSRQSMTLLRRLRVELDRPVEMADLLAAPSVRELASLLADRRPEDPGVRTLRGGNPAVPPLHVVHGAHGDLDSYVALVERLATSAPVVGLLGRLAAPDGQRLPLEDVAAAHAATIDAGQPEGPVRLLGYSFGGLVALESARRLAAAGRDIGFIGLLDVRLPYASLTRWQGFLRRLAGGLALVVPGITEESLATAFRDRLRSGDLPADRAVLRDSARVYEAFRVPPYAGPVTYFRVRRRIPLIAHLLPVWRRLLPALDVVDVRGTHNGMLAEKHAEDLAARVSAALART</sequence>
<dbReference type="SMART" id="SM00823">
    <property type="entry name" value="PKS_PP"/>
    <property type="match status" value="1"/>
</dbReference>
<keyword evidence="4" id="KW-0597">Phosphoprotein</keyword>
<name>A0A1H8W4T1_9ACTN</name>
<keyword evidence="5" id="KW-0436">Ligase</keyword>
<keyword evidence="7" id="KW-0067">ATP-binding</keyword>
<comment type="cofactor">
    <cofactor evidence="1">
        <name>pantetheine 4'-phosphate</name>
        <dbReference type="ChEBI" id="CHEBI:47942"/>
    </cofactor>
</comment>
<dbReference type="RefSeq" id="WP_091947924.1">
    <property type="nucleotide sequence ID" value="NZ_FOEE01000016.1"/>
</dbReference>
<dbReference type="SUPFAM" id="SSF53474">
    <property type="entry name" value="alpha/beta-Hydrolases"/>
    <property type="match status" value="1"/>
</dbReference>
<evidence type="ECO:0000256" key="3">
    <source>
        <dbReference type="ARBA" id="ARBA00022450"/>
    </source>
</evidence>
<dbReference type="SMART" id="SM00824">
    <property type="entry name" value="PKS_TE"/>
    <property type="match status" value="1"/>
</dbReference>
<dbReference type="SUPFAM" id="SSF56801">
    <property type="entry name" value="Acetyl-CoA synthetase-like"/>
    <property type="match status" value="1"/>
</dbReference>
<dbReference type="STRING" id="673521.SAMN05660991_04048"/>
<evidence type="ECO:0000256" key="1">
    <source>
        <dbReference type="ARBA" id="ARBA00001957"/>
    </source>
</evidence>
<dbReference type="InterPro" id="IPR020845">
    <property type="entry name" value="AMP-binding_CS"/>
</dbReference>
<evidence type="ECO:0000256" key="7">
    <source>
        <dbReference type="ARBA" id="ARBA00022840"/>
    </source>
</evidence>
<accession>A0A1H8W4T1</accession>
<dbReference type="Pfam" id="PF00975">
    <property type="entry name" value="Thioesterase"/>
    <property type="match status" value="1"/>
</dbReference>
<dbReference type="InterPro" id="IPR020806">
    <property type="entry name" value="PKS_PP-bd"/>
</dbReference>
<gene>
    <name evidence="9" type="ORF">SAMN05660991_04048</name>
</gene>
<evidence type="ECO:0000313" key="10">
    <source>
        <dbReference type="Proteomes" id="UP000198960"/>
    </source>
</evidence>
<dbReference type="InterPro" id="IPR045851">
    <property type="entry name" value="AMP-bd_C_sf"/>
</dbReference>
<dbReference type="GO" id="GO:0006629">
    <property type="term" value="P:lipid metabolic process"/>
    <property type="evidence" value="ECO:0007669"/>
    <property type="project" value="InterPro"/>
</dbReference>
<evidence type="ECO:0000256" key="6">
    <source>
        <dbReference type="ARBA" id="ARBA00022741"/>
    </source>
</evidence>
<dbReference type="Gene3D" id="3.40.50.12780">
    <property type="entry name" value="N-terminal domain of ligase-like"/>
    <property type="match status" value="1"/>
</dbReference>
<dbReference type="GO" id="GO:0030729">
    <property type="term" value="F:acetoacetate-CoA ligase activity"/>
    <property type="evidence" value="ECO:0007669"/>
    <property type="project" value="InterPro"/>
</dbReference>
<evidence type="ECO:0000313" key="9">
    <source>
        <dbReference type="EMBL" id="SEP22553.1"/>
    </source>
</evidence>
<proteinExistence type="inferred from homology"/>
<dbReference type="Gene3D" id="3.40.50.1820">
    <property type="entry name" value="alpha/beta hydrolase"/>
    <property type="match status" value="1"/>
</dbReference>
<evidence type="ECO:0000256" key="2">
    <source>
        <dbReference type="ARBA" id="ARBA00006432"/>
    </source>
</evidence>
<dbReference type="Pfam" id="PF00550">
    <property type="entry name" value="PP-binding"/>
    <property type="match status" value="1"/>
</dbReference>
<dbReference type="Pfam" id="PF13193">
    <property type="entry name" value="AMP-binding_C"/>
    <property type="match status" value="1"/>
</dbReference>
<dbReference type="InterPro" id="IPR001031">
    <property type="entry name" value="Thioesterase"/>
</dbReference>
<dbReference type="Gene3D" id="3.30.300.30">
    <property type="match status" value="1"/>
</dbReference>
<dbReference type="EMBL" id="FOEE01000016">
    <property type="protein sequence ID" value="SEP22553.1"/>
    <property type="molecule type" value="Genomic_DNA"/>
</dbReference>
<dbReference type="PROSITE" id="PS50075">
    <property type="entry name" value="CARRIER"/>
    <property type="match status" value="1"/>
</dbReference>
<dbReference type="InterPro" id="IPR025110">
    <property type="entry name" value="AMP-bd_C"/>
</dbReference>
<evidence type="ECO:0000256" key="4">
    <source>
        <dbReference type="ARBA" id="ARBA00022553"/>
    </source>
</evidence>
<keyword evidence="10" id="KW-1185">Reference proteome</keyword>
<dbReference type="InterPro" id="IPR005914">
    <property type="entry name" value="Acac_CoA_synth"/>
</dbReference>
<dbReference type="InterPro" id="IPR029058">
    <property type="entry name" value="AB_hydrolase_fold"/>
</dbReference>
<dbReference type="AlphaFoldDB" id="A0A1H8W4T1"/>